<sequence length="390" mass="44689">MLLKKNLWGLFFFFCWGAVFSQWKQLERINETFVEVAFVDINEKHLKSTFNLYFDDGEILKRGDEYNSLLDSLTVVEKEVGNFKLNFLNINSEHSDYAPVFFEGELVFSSSRNVSSISKSFDNQSNQPFLDLFTTSKRSDKQRIRKLKGSINTKFHESSAAFSKDNKTVYFTRNNYSKRKSKTNTKGNVLLKIYRAYYEDGKWKNVEELPFSSDEYSIAHPTLSPDGRFLYFASDMPGSIGQSDLYVVEIYDDGSFGIPQNLGEQINTEGRETFPYVSDKGKLFFASDGHIGFGGLDVFVVMPDQSNNARVYNLGVPINSTEDDFTFIINEESKIGYFASNRMGGDGDDDIYGFRQLVSFSKYFGQKPETIKEVERVIDIHSSEEKITSF</sequence>
<reference evidence="1" key="1">
    <citation type="submission" date="2021-01" db="EMBL/GenBank/DDBJ databases">
        <authorList>
            <person name="Zhong Y.L."/>
        </authorList>
    </citation>
    <scope>NUCLEOTIDE SEQUENCE</scope>
    <source>
        <strain evidence="1">KCTC 23302</strain>
    </source>
</reference>
<dbReference type="RefSeq" id="WP_201922530.1">
    <property type="nucleotide sequence ID" value="NZ_BAABAX010000014.1"/>
</dbReference>
<dbReference type="Gene3D" id="2.120.10.30">
    <property type="entry name" value="TolB, C-terminal domain"/>
    <property type="match status" value="1"/>
</dbReference>
<comment type="caution">
    <text evidence="1">The sequence shown here is derived from an EMBL/GenBank/DDBJ whole genome shotgun (WGS) entry which is preliminary data.</text>
</comment>
<dbReference type="Pfam" id="PF07676">
    <property type="entry name" value="PD40"/>
    <property type="match status" value="3"/>
</dbReference>
<dbReference type="AlphaFoldDB" id="A0A936ZUQ3"/>
<keyword evidence="2" id="KW-1185">Reference proteome</keyword>
<gene>
    <name evidence="1" type="ORF">JJQ60_16020</name>
</gene>
<name>A0A936ZUQ3_9FLAO</name>
<dbReference type="SUPFAM" id="SSF82171">
    <property type="entry name" value="DPP6 N-terminal domain-like"/>
    <property type="match status" value="1"/>
</dbReference>
<dbReference type="InterPro" id="IPR011042">
    <property type="entry name" value="6-blade_b-propeller_TolB-like"/>
</dbReference>
<dbReference type="Proteomes" id="UP000651057">
    <property type="component" value="Unassembled WGS sequence"/>
</dbReference>
<proteinExistence type="predicted"/>
<dbReference type="InterPro" id="IPR011659">
    <property type="entry name" value="WD40"/>
</dbReference>
<accession>A0A936ZUQ3</accession>
<dbReference type="EMBL" id="JAERQJ010000006">
    <property type="protein sequence ID" value="MBL0685038.1"/>
    <property type="molecule type" value="Genomic_DNA"/>
</dbReference>
<evidence type="ECO:0000313" key="1">
    <source>
        <dbReference type="EMBL" id="MBL0685038.1"/>
    </source>
</evidence>
<protein>
    <submittedName>
        <fullName evidence="1">PD40 domain-containing protein</fullName>
    </submittedName>
</protein>
<organism evidence="1 2">
    <name type="scientific">Aquimarina mytili</name>
    <dbReference type="NCBI Taxonomy" id="874423"/>
    <lineage>
        <taxon>Bacteria</taxon>
        <taxon>Pseudomonadati</taxon>
        <taxon>Bacteroidota</taxon>
        <taxon>Flavobacteriia</taxon>
        <taxon>Flavobacteriales</taxon>
        <taxon>Flavobacteriaceae</taxon>
        <taxon>Aquimarina</taxon>
    </lineage>
</organism>
<evidence type="ECO:0000313" key="2">
    <source>
        <dbReference type="Proteomes" id="UP000651057"/>
    </source>
</evidence>